<proteinExistence type="predicted"/>
<reference evidence="7" key="1">
    <citation type="submission" date="2020-05" db="EMBL/GenBank/DDBJ databases">
        <title>Phylogenomic resolution of chytrid fungi.</title>
        <authorList>
            <person name="Stajich J.E."/>
            <person name="Amses K."/>
            <person name="Simmons R."/>
            <person name="Seto K."/>
            <person name="Myers J."/>
            <person name="Bonds A."/>
            <person name="Quandt C.A."/>
            <person name="Barry K."/>
            <person name="Liu P."/>
            <person name="Grigoriev I."/>
            <person name="Longcore J.E."/>
            <person name="James T.Y."/>
        </authorList>
    </citation>
    <scope>NUCLEOTIDE SEQUENCE</scope>
    <source>
        <strain evidence="7">JEL0476</strain>
    </source>
</reference>
<evidence type="ECO:0000256" key="1">
    <source>
        <dbReference type="ARBA" id="ARBA00004370"/>
    </source>
</evidence>
<dbReference type="PROSITE" id="PS51469">
    <property type="entry name" value="SUN"/>
    <property type="match status" value="1"/>
</dbReference>
<evidence type="ECO:0000256" key="2">
    <source>
        <dbReference type="ARBA" id="ARBA00022692"/>
    </source>
</evidence>
<evidence type="ECO:0000256" key="3">
    <source>
        <dbReference type="ARBA" id="ARBA00022989"/>
    </source>
</evidence>
<sequence>MTTELKQRLERTRILGTPCSTTSIRIGDAINGARTPLRSSLRLREKREACSPLQERNSNKKTEHTFSLKSDLQPRKFTFVKDADYEAEKVVETKYNYVCNENVATPRAVAYLKHVKAKVSDFFSPQNIKCVEYLQNHRNGLDDSFVVEDDEVEEGSLLYYGREPMEVEPETFDYNEDDYNAVSWFQHFEHNSVSLSNSSLYKTLEQAAPVLKMYEEQVKSVSSKYENIKSKIISLQETFPKRNTYNADFDVDPKLIESINGEIQKLYDANNAQLNTVKDTIHAEKENINNILIKLKEFDSMINSPSREVSRLKKELEELIKASNLRNIAISKEMGVRFAEITHRYNEVAENFKLSEYKDEQLSKYRSHMENENELKAIINELIEKKVSLFIKKPVDGINEEVEKEKKSEFLEDMIEKKLEKALNRLPITGVMHEIVNLKQDFTERLNTFVKDQIYSKSLEMKDDFVKDLHDIKQSFAIRQQRLESDEKKSRESINRIIKEAILGLNNDINLHKSEVAALRNRFVDMQLEMEKSFENVAEESISDFLRVHHIQQETQFGSPDYALGSGGAAVLECLTSTTYCAKKTFFGCDATQNPPNTIIDKDVSLGKCWPMSGNNGHVGISLSRSITPTSITIEHVAKELNFYNNYKSAPKNFKVYAVFTKRPKTQLIEFTKERINGKDFYLAPLITSPESYYDVNKISDGSESVYGRSEIQTFRVENKVEGVRNVIVKVESNWGNENYTCLYRVRVHGQEDEELYKF</sequence>
<evidence type="ECO:0000313" key="8">
    <source>
        <dbReference type="Proteomes" id="UP001211065"/>
    </source>
</evidence>
<dbReference type="InterPro" id="IPR012919">
    <property type="entry name" value="SUN_dom"/>
</dbReference>
<dbReference type="PANTHER" id="PTHR12911">
    <property type="entry name" value="SAD1/UNC-84-LIKE PROTEIN-RELATED"/>
    <property type="match status" value="1"/>
</dbReference>
<feature type="compositionally biased region" description="Basic and acidic residues" evidence="5">
    <location>
        <begin position="57"/>
        <end position="66"/>
    </location>
</feature>
<evidence type="ECO:0000259" key="6">
    <source>
        <dbReference type="PROSITE" id="PS51469"/>
    </source>
</evidence>
<dbReference type="InterPro" id="IPR045119">
    <property type="entry name" value="SUN1-5"/>
</dbReference>
<dbReference type="AlphaFoldDB" id="A0AAD5XUU0"/>
<organism evidence="7 8">
    <name type="scientific">Clydaea vesicula</name>
    <dbReference type="NCBI Taxonomy" id="447962"/>
    <lineage>
        <taxon>Eukaryota</taxon>
        <taxon>Fungi</taxon>
        <taxon>Fungi incertae sedis</taxon>
        <taxon>Chytridiomycota</taxon>
        <taxon>Chytridiomycota incertae sedis</taxon>
        <taxon>Chytridiomycetes</taxon>
        <taxon>Lobulomycetales</taxon>
        <taxon>Lobulomycetaceae</taxon>
        <taxon>Clydaea</taxon>
    </lineage>
</organism>
<gene>
    <name evidence="7" type="primary">SUN3</name>
    <name evidence="7" type="ORF">HK099_005609</name>
</gene>
<keyword evidence="4" id="KW-0472">Membrane</keyword>
<dbReference type="EMBL" id="JADGJW010000445">
    <property type="protein sequence ID" value="KAJ3217065.1"/>
    <property type="molecule type" value="Genomic_DNA"/>
</dbReference>
<accession>A0AAD5XUU0</accession>
<dbReference type="Gene3D" id="2.60.120.260">
    <property type="entry name" value="Galactose-binding domain-like"/>
    <property type="match status" value="1"/>
</dbReference>
<dbReference type="Pfam" id="PF07738">
    <property type="entry name" value="Sad1_UNC"/>
    <property type="match status" value="2"/>
</dbReference>
<dbReference type="GO" id="GO:0043495">
    <property type="term" value="F:protein-membrane adaptor activity"/>
    <property type="evidence" value="ECO:0007669"/>
    <property type="project" value="TreeGrafter"/>
</dbReference>
<protein>
    <submittedName>
        <fullName evidence="7">SUN domain-containing protein 3</fullName>
    </submittedName>
</protein>
<keyword evidence="3" id="KW-1133">Transmembrane helix</keyword>
<dbReference type="GO" id="GO:0034993">
    <property type="term" value="C:meiotic nuclear membrane microtubule tethering complex"/>
    <property type="evidence" value="ECO:0007669"/>
    <property type="project" value="TreeGrafter"/>
</dbReference>
<keyword evidence="8" id="KW-1185">Reference proteome</keyword>
<dbReference type="Proteomes" id="UP001211065">
    <property type="component" value="Unassembled WGS sequence"/>
</dbReference>
<dbReference type="PANTHER" id="PTHR12911:SF8">
    <property type="entry name" value="KLAROID PROTEIN-RELATED"/>
    <property type="match status" value="1"/>
</dbReference>
<feature type="domain" description="SUN" evidence="6">
    <location>
        <begin position="550"/>
        <end position="753"/>
    </location>
</feature>
<name>A0AAD5XUU0_9FUNG</name>
<comment type="subcellular location">
    <subcellularLocation>
        <location evidence="1">Membrane</location>
    </subcellularLocation>
</comment>
<evidence type="ECO:0000256" key="5">
    <source>
        <dbReference type="SAM" id="MobiDB-lite"/>
    </source>
</evidence>
<evidence type="ECO:0000313" key="7">
    <source>
        <dbReference type="EMBL" id="KAJ3217065.1"/>
    </source>
</evidence>
<feature type="region of interest" description="Disordered" evidence="5">
    <location>
        <begin position="48"/>
        <end position="67"/>
    </location>
</feature>
<comment type="caution">
    <text evidence="7">The sequence shown here is derived from an EMBL/GenBank/DDBJ whole genome shotgun (WGS) entry which is preliminary data.</text>
</comment>
<keyword evidence="2" id="KW-0812">Transmembrane</keyword>
<evidence type="ECO:0000256" key="4">
    <source>
        <dbReference type="ARBA" id="ARBA00023136"/>
    </source>
</evidence>